<reference evidence="1 2" key="1">
    <citation type="journal article" date="2015" name="Stand. Genomic Sci.">
        <title>Genomic Encyclopedia of Bacterial and Archaeal Type Strains, Phase III: the genomes of soil and plant-associated and newly described type strains.</title>
        <authorList>
            <person name="Whitman W.B."/>
            <person name="Woyke T."/>
            <person name="Klenk H.P."/>
            <person name="Zhou Y."/>
            <person name="Lilburn T.G."/>
            <person name="Beck B.J."/>
            <person name="De Vos P."/>
            <person name="Vandamme P."/>
            <person name="Eisen J.A."/>
            <person name="Garrity G."/>
            <person name="Hugenholtz P."/>
            <person name="Kyrpides N.C."/>
        </authorList>
    </citation>
    <scope>NUCLEOTIDE SEQUENCE [LARGE SCALE GENOMIC DNA]</scope>
    <source>
        <strain evidence="1 2">A3</strain>
    </source>
</reference>
<comment type="caution">
    <text evidence="1">The sequence shown here is derived from an EMBL/GenBank/DDBJ whole genome shotgun (WGS) entry which is preliminary data.</text>
</comment>
<gene>
    <name evidence="1" type="ORF">EV148_10522</name>
</gene>
<evidence type="ECO:0000313" key="2">
    <source>
        <dbReference type="Proteomes" id="UP000294862"/>
    </source>
</evidence>
<evidence type="ECO:0008006" key="3">
    <source>
        <dbReference type="Google" id="ProtNLM"/>
    </source>
</evidence>
<evidence type="ECO:0000313" key="1">
    <source>
        <dbReference type="EMBL" id="TCO40228.1"/>
    </source>
</evidence>
<dbReference type="InterPro" id="IPR025543">
    <property type="entry name" value="Dodecin-like"/>
</dbReference>
<sequence>MSEVAKVIEINSASRKGFEDAVRTGLAKVAGTIGNVRGAWISETKVVTAPDGEIEEWRVCMRVTFVVE</sequence>
<dbReference type="InterPro" id="IPR036694">
    <property type="entry name" value="Dodecin-like_sf"/>
</dbReference>
<accession>A0A4R2IA23</accession>
<organism evidence="1 2">
    <name type="scientific">Dokdonella fugitiva</name>
    <dbReference type="NCBI Taxonomy" id="328517"/>
    <lineage>
        <taxon>Bacteria</taxon>
        <taxon>Pseudomonadati</taxon>
        <taxon>Pseudomonadota</taxon>
        <taxon>Gammaproteobacteria</taxon>
        <taxon>Lysobacterales</taxon>
        <taxon>Rhodanobacteraceae</taxon>
        <taxon>Dokdonella</taxon>
    </lineage>
</organism>
<protein>
    <recommendedName>
        <fullName evidence="3">Dodecin domain-containing protein</fullName>
    </recommendedName>
</protein>
<keyword evidence="2" id="KW-1185">Reference proteome</keyword>
<dbReference type="RefSeq" id="WP_131997545.1">
    <property type="nucleotide sequence ID" value="NZ_SLWQ01000005.1"/>
</dbReference>
<dbReference type="InterPro" id="IPR009923">
    <property type="entry name" value="Dodecin"/>
</dbReference>
<dbReference type="Gene3D" id="3.30.1660.10">
    <property type="entry name" value="Flavin-binding protein dodecin"/>
    <property type="match status" value="1"/>
</dbReference>
<dbReference type="AlphaFoldDB" id="A0A4R2IA23"/>
<dbReference type="SUPFAM" id="SSF89807">
    <property type="entry name" value="Dodecin-like"/>
    <property type="match status" value="1"/>
</dbReference>
<dbReference type="OrthoDB" id="9805449at2"/>
<dbReference type="Proteomes" id="UP000294862">
    <property type="component" value="Unassembled WGS sequence"/>
</dbReference>
<name>A0A4R2IA23_9GAMM</name>
<dbReference type="EMBL" id="SLWQ01000005">
    <property type="protein sequence ID" value="TCO40228.1"/>
    <property type="molecule type" value="Genomic_DNA"/>
</dbReference>
<dbReference type="Pfam" id="PF07311">
    <property type="entry name" value="Dodecin"/>
    <property type="match status" value="1"/>
</dbReference>
<proteinExistence type="predicted"/>